<evidence type="ECO:0000259" key="10">
    <source>
        <dbReference type="PROSITE" id="PS51384"/>
    </source>
</evidence>
<evidence type="ECO:0000256" key="1">
    <source>
        <dbReference type="ARBA" id="ARBA00004141"/>
    </source>
</evidence>
<comment type="caution">
    <text evidence="11">The sequence shown here is derived from an EMBL/GenBank/DDBJ whole genome shotgun (WGS) entry which is preliminary data.</text>
</comment>
<feature type="transmembrane region" description="Helical" evidence="9">
    <location>
        <begin position="252"/>
        <end position="271"/>
    </location>
</feature>
<name>A0ABR1XF55_9PEZI</name>
<evidence type="ECO:0000256" key="3">
    <source>
        <dbReference type="ARBA" id="ARBA00022692"/>
    </source>
</evidence>
<feature type="transmembrane region" description="Helical" evidence="9">
    <location>
        <begin position="316"/>
        <end position="335"/>
    </location>
</feature>
<dbReference type="SFLD" id="SFLDS00052">
    <property type="entry name" value="Ferric_Reductase_Domain"/>
    <property type="match status" value="1"/>
</dbReference>
<feature type="transmembrane region" description="Helical" evidence="9">
    <location>
        <begin position="341"/>
        <end position="361"/>
    </location>
</feature>
<dbReference type="PANTHER" id="PTHR32361">
    <property type="entry name" value="FERRIC/CUPRIC REDUCTASE TRANSMEMBRANE COMPONENT"/>
    <property type="match status" value="1"/>
</dbReference>
<dbReference type="InterPro" id="IPR039261">
    <property type="entry name" value="FNR_nucleotide-bd"/>
</dbReference>
<accession>A0ABR1XF55</accession>
<gene>
    <name evidence="11" type="ORF">IWX90DRAFT_93414</name>
</gene>
<proteinExistence type="predicted"/>
<dbReference type="PROSITE" id="PS51384">
    <property type="entry name" value="FAD_FR"/>
    <property type="match status" value="1"/>
</dbReference>
<feature type="region of interest" description="Disordered" evidence="8">
    <location>
        <begin position="1"/>
        <end position="30"/>
    </location>
</feature>
<dbReference type="InterPro" id="IPR051410">
    <property type="entry name" value="Ferric/Cupric_Reductase"/>
</dbReference>
<evidence type="ECO:0000256" key="8">
    <source>
        <dbReference type="SAM" id="MobiDB-lite"/>
    </source>
</evidence>
<evidence type="ECO:0000313" key="12">
    <source>
        <dbReference type="Proteomes" id="UP001456524"/>
    </source>
</evidence>
<keyword evidence="6 9" id="KW-0472">Membrane</keyword>
<evidence type="ECO:0000256" key="7">
    <source>
        <dbReference type="ARBA" id="ARBA00023180"/>
    </source>
</evidence>
<evidence type="ECO:0000256" key="6">
    <source>
        <dbReference type="ARBA" id="ARBA00023136"/>
    </source>
</evidence>
<feature type="transmembrane region" description="Helical" evidence="9">
    <location>
        <begin position="200"/>
        <end position="224"/>
    </location>
</feature>
<dbReference type="SFLD" id="SFLDG01168">
    <property type="entry name" value="Ferric_reductase_subgroup_(FRE"/>
    <property type="match status" value="1"/>
</dbReference>
<keyword evidence="5" id="KW-0406">Ion transport</keyword>
<dbReference type="InterPro" id="IPR017927">
    <property type="entry name" value="FAD-bd_FR_type"/>
</dbReference>
<comment type="subcellular location">
    <subcellularLocation>
        <location evidence="1">Membrane</location>
        <topology evidence="1">Multi-pass membrane protein</topology>
    </subcellularLocation>
</comment>
<sequence>MESENLWPWSTEAASSPSRSTPPYRVAAEGPNVPVNDPRFRKLVQGIEYSRWLLLSYNLVLLGLVLLFAVEHWGRLLLDAHRRRRRRRTDKSRPNIDHEGSTSSSSSTLEGTATPLTTKRKLGYGDEERRLLLAPTSIKKHAAPGVLGTVCHYIKAWAMYQPRPIPWIHKQLPSNATTLAVLVLYGVNAFYLFFKTPLSIPLLFVFADRCSILFVANLPLLYLFAAKNQPISWLTGRSHESLNIFHRRLGELVCLLALLHGLGMFGVWYTLLKPVGFGLSRFLLSKVILPGIGALIAYELIYFTSLASFRQRCYETFLVLHVGLQAAALVLLWLHHHRARIYVGIALLIFLVDRIVFRIFIKSTTMRADIGILEDGQTVLVSTNWDILNSAGPLQRLLNRNVSRGWQPTDHAFITVPNMSHKHLIQAHPFTIASPAPPSLDYFQPGDQSRHAWLSFLIRAQEGFSRDLILHAQTHSSIRVGLDGPYGSQRPVRLLLRSRLAVIVAGGSGVAVAFPLLWALLNGRLSPPDEESQHADGPQHICFLWVVHSRPQLSWLSKQRLDELRERGAHILVPEPTAEVGRPDVAAIVRDCVATYDDGPGGRIGVVVSGPDGMNRAARNACAGLAKEGRRIDVEVEKFGW</sequence>
<feature type="transmembrane region" description="Helical" evidence="9">
    <location>
        <begin position="500"/>
        <end position="521"/>
    </location>
</feature>
<feature type="compositionally biased region" description="Basic and acidic residues" evidence="8">
    <location>
        <begin position="91"/>
        <end position="100"/>
    </location>
</feature>
<keyword evidence="4 9" id="KW-1133">Transmembrane helix</keyword>
<keyword evidence="12" id="KW-1185">Reference proteome</keyword>
<dbReference type="PANTHER" id="PTHR32361:SF9">
    <property type="entry name" value="FERRIC REDUCTASE TRANSMEMBRANE COMPONENT 3-RELATED"/>
    <property type="match status" value="1"/>
</dbReference>
<evidence type="ECO:0000256" key="5">
    <source>
        <dbReference type="ARBA" id="ARBA00023065"/>
    </source>
</evidence>
<dbReference type="InterPro" id="IPR013112">
    <property type="entry name" value="FAD-bd_8"/>
</dbReference>
<feature type="transmembrane region" description="Helical" evidence="9">
    <location>
        <begin position="283"/>
        <end position="304"/>
    </location>
</feature>
<dbReference type="Proteomes" id="UP001456524">
    <property type="component" value="Unassembled WGS sequence"/>
</dbReference>
<dbReference type="Pfam" id="PF01794">
    <property type="entry name" value="Ferric_reduct"/>
    <property type="match status" value="1"/>
</dbReference>
<dbReference type="InterPro" id="IPR013130">
    <property type="entry name" value="Fe3_Rdtase_TM_dom"/>
</dbReference>
<feature type="domain" description="FAD-binding FR-type" evidence="10">
    <location>
        <begin position="334"/>
        <end position="492"/>
    </location>
</feature>
<dbReference type="Gene3D" id="3.40.50.80">
    <property type="entry name" value="Nucleotide-binding domain of ferredoxin-NADP reductase (FNR) module"/>
    <property type="match status" value="2"/>
</dbReference>
<dbReference type="SUPFAM" id="SSF52343">
    <property type="entry name" value="Ferredoxin reductase-like, C-terminal NADP-linked domain"/>
    <property type="match status" value="1"/>
</dbReference>
<keyword evidence="3 9" id="KW-0812">Transmembrane</keyword>
<feature type="compositionally biased region" description="Polar residues" evidence="8">
    <location>
        <begin position="12"/>
        <end position="21"/>
    </location>
</feature>
<feature type="transmembrane region" description="Helical" evidence="9">
    <location>
        <begin position="59"/>
        <end position="78"/>
    </location>
</feature>
<evidence type="ECO:0000256" key="2">
    <source>
        <dbReference type="ARBA" id="ARBA00022448"/>
    </source>
</evidence>
<evidence type="ECO:0000313" key="11">
    <source>
        <dbReference type="EMBL" id="KAK8151476.1"/>
    </source>
</evidence>
<organism evidence="11 12">
    <name type="scientific">Phyllosticta citrichinensis</name>
    <dbReference type="NCBI Taxonomy" id="1130410"/>
    <lineage>
        <taxon>Eukaryota</taxon>
        <taxon>Fungi</taxon>
        <taxon>Dikarya</taxon>
        <taxon>Ascomycota</taxon>
        <taxon>Pezizomycotina</taxon>
        <taxon>Dothideomycetes</taxon>
        <taxon>Dothideomycetes incertae sedis</taxon>
        <taxon>Botryosphaeriales</taxon>
        <taxon>Phyllostictaceae</taxon>
        <taxon>Phyllosticta</taxon>
    </lineage>
</organism>
<dbReference type="EMBL" id="JBBWUH010000017">
    <property type="protein sequence ID" value="KAK8151476.1"/>
    <property type="molecule type" value="Genomic_DNA"/>
</dbReference>
<reference evidence="11 12" key="1">
    <citation type="journal article" date="2022" name="G3 (Bethesda)">
        <title>Enemy or ally: a genomic approach to elucidate the lifestyle of Phyllosticta citrichinaensis.</title>
        <authorList>
            <person name="Buijs V.A."/>
            <person name="Groenewald J.Z."/>
            <person name="Haridas S."/>
            <person name="LaButti K.M."/>
            <person name="Lipzen A."/>
            <person name="Martin F.M."/>
            <person name="Barry K."/>
            <person name="Grigoriev I.V."/>
            <person name="Crous P.W."/>
            <person name="Seidl M.F."/>
        </authorList>
    </citation>
    <scope>NUCLEOTIDE SEQUENCE [LARGE SCALE GENOMIC DNA]</scope>
    <source>
        <strain evidence="11 12">CBS 129764</strain>
    </source>
</reference>
<evidence type="ECO:0000256" key="4">
    <source>
        <dbReference type="ARBA" id="ARBA00022989"/>
    </source>
</evidence>
<feature type="transmembrane region" description="Helical" evidence="9">
    <location>
        <begin position="176"/>
        <end position="194"/>
    </location>
</feature>
<feature type="region of interest" description="Disordered" evidence="8">
    <location>
        <begin position="84"/>
        <end position="113"/>
    </location>
</feature>
<dbReference type="Pfam" id="PF08022">
    <property type="entry name" value="FAD_binding_8"/>
    <property type="match status" value="1"/>
</dbReference>
<protein>
    <submittedName>
        <fullName evidence="11">Ferric reductase transmembrane component</fullName>
    </submittedName>
</protein>
<keyword evidence="2" id="KW-0813">Transport</keyword>
<evidence type="ECO:0000256" key="9">
    <source>
        <dbReference type="SAM" id="Phobius"/>
    </source>
</evidence>
<keyword evidence="7" id="KW-0325">Glycoprotein</keyword>
<dbReference type="CDD" id="cd06186">
    <property type="entry name" value="NOX_Duox_like_FAD_NADP"/>
    <property type="match status" value="1"/>
</dbReference>